<protein>
    <submittedName>
        <fullName evidence="1">Uncharacterized protein</fullName>
    </submittedName>
</protein>
<dbReference type="EMBL" id="LT559118">
    <property type="protein sequence ID" value="SBO96150.1"/>
    <property type="molecule type" value="Genomic_DNA"/>
</dbReference>
<organism evidence="1">
    <name type="scientific">Nonomuraea gerenzanensis</name>
    <dbReference type="NCBI Taxonomy" id="93944"/>
    <lineage>
        <taxon>Bacteria</taxon>
        <taxon>Bacillati</taxon>
        <taxon>Actinomycetota</taxon>
        <taxon>Actinomycetes</taxon>
        <taxon>Streptosporangiales</taxon>
        <taxon>Streptosporangiaceae</taxon>
        <taxon>Nonomuraea</taxon>
    </lineage>
</organism>
<reference evidence="1" key="1">
    <citation type="submission" date="2016-04" db="EMBL/GenBank/DDBJ databases">
        <authorList>
            <person name="Evans L.H."/>
            <person name="Alamgir A."/>
            <person name="Owens N."/>
            <person name="Weber N.D."/>
            <person name="Virtaneva K."/>
            <person name="Barbian K."/>
            <person name="Babar A."/>
            <person name="Rosenke K."/>
        </authorList>
    </citation>
    <scope>NUCLEOTIDE SEQUENCE</scope>
    <source>
        <strain evidence="1">Nono1</strain>
    </source>
</reference>
<accession>A0A1M4EBH7</accession>
<dbReference type="RefSeq" id="WP_225275475.1">
    <property type="nucleotide sequence ID" value="NZ_CP084058.1"/>
</dbReference>
<dbReference type="AlphaFoldDB" id="A0A1M4EBH7"/>
<gene>
    <name evidence="1" type="ORF">BN4615_P5666</name>
</gene>
<sequence length="98" mass="10016">MPDLRPETLAPHAEAVVRAALRDDADLGAFHVMLCTARPRPGSPPGPTRVLLTAVDSYALSGVVMALATRAAGAGSVPAGVHLAADGIAGFPARRGWH</sequence>
<proteinExistence type="predicted"/>
<name>A0A1M4EBH7_9ACTN</name>
<evidence type="ECO:0000313" key="1">
    <source>
        <dbReference type="EMBL" id="SBO96150.1"/>
    </source>
</evidence>